<feature type="compositionally biased region" description="Acidic residues" evidence="1">
    <location>
        <begin position="89"/>
        <end position="106"/>
    </location>
</feature>
<dbReference type="EMBL" id="WHVB01000032">
    <property type="protein sequence ID" value="KAF8468527.1"/>
    <property type="molecule type" value="Genomic_DNA"/>
</dbReference>
<keyword evidence="3" id="KW-1185">Reference proteome</keyword>
<reference evidence="2" key="1">
    <citation type="submission" date="2019-10" db="EMBL/GenBank/DDBJ databases">
        <authorList>
            <consortium name="DOE Joint Genome Institute"/>
            <person name="Kuo A."/>
            <person name="Miyauchi S."/>
            <person name="Kiss E."/>
            <person name="Drula E."/>
            <person name="Kohler A."/>
            <person name="Sanchez-Garcia M."/>
            <person name="Andreopoulos B."/>
            <person name="Barry K.W."/>
            <person name="Bonito G."/>
            <person name="Buee M."/>
            <person name="Carver A."/>
            <person name="Chen C."/>
            <person name="Cichocki N."/>
            <person name="Clum A."/>
            <person name="Culley D."/>
            <person name="Crous P.W."/>
            <person name="Fauchery L."/>
            <person name="Girlanda M."/>
            <person name="Hayes R."/>
            <person name="Keri Z."/>
            <person name="LaButti K."/>
            <person name="Lipzen A."/>
            <person name="Lombard V."/>
            <person name="Magnuson J."/>
            <person name="Maillard F."/>
            <person name="Morin E."/>
            <person name="Murat C."/>
            <person name="Nolan M."/>
            <person name="Ohm R."/>
            <person name="Pangilinan J."/>
            <person name="Pereira M."/>
            <person name="Perotto S."/>
            <person name="Peter M."/>
            <person name="Riley R."/>
            <person name="Sitrit Y."/>
            <person name="Stielow B."/>
            <person name="Szollosi G."/>
            <person name="Zifcakova L."/>
            <person name="Stursova M."/>
            <person name="Spatafora J.W."/>
            <person name="Tedersoo L."/>
            <person name="Vaario L.-M."/>
            <person name="Yamada A."/>
            <person name="Yan M."/>
            <person name="Wang P."/>
            <person name="Xu J."/>
            <person name="Bruns T."/>
            <person name="Baldrian P."/>
            <person name="Vilgalys R."/>
            <person name="Henrissat B."/>
            <person name="Grigoriev I.V."/>
            <person name="Hibbett D."/>
            <person name="Nagy L.G."/>
            <person name="Martin F.M."/>
        </authorList>
    </citation>
    <scope>NUCLEOTIDE SEQUENCE</scope>
    <source>
        <strain evidence="2">Prilba</strain>
    </source>
</reference>
<evidence type="ECO:0000313" key="2">
    <source>
        <dbReference type="EMBL" id="KAF8468527.1"/>
    </source>
</evidence>
<organism evidence="2 3">
    <name type="scientific">Russula ochroleuca</name>
    <dbReference type="NCBI Taxonomy" id="152965"/>
    <lineage>
        <taxon>Eukaryota</taxon>
        <taxon>Fungi</taxon>
        <taxon>Dikarya</taxon>
        <taxon>Basidiomycota</taxon>
        <taxon>Agaricomycotina</taxon>
        <taxon>Agaricomycetes</taxon>
        <taxon>Russulales</taxon>
        <taxon>Russulaceae</taxon>
        <taxon>Russula</taxon>
    </lineage>
</organism>
<reference evidence="2" key="2">
    <citation type="journal article" date="2020" name="Nat. Commun.">
        <title>Large-scale genome sequencing of mycorrhizal fungi provides insights into the early evolution of symbiotic traits.</title>
        <authorList>
            <person name="Miyauchi S."/>
            <person name="Kiss E."/>
            <person name="Kuo A."/>
            <person name="Drula E."/>
            <person name="Kohler A."/>
            <person name="Sanchez-Garcia M."/>
            <person name="Morin E."/>
            <person name="Andreopoulos B."/>
            <person name="Barry K.W."/>
            <person name="Bonito G."/>
            <person name="Buee M."/>
            <person name="Carver A."/>
            <person name="Chen C."/>
            <person name="Cichocki N."/>
            <person name="Clum A."/>
            <person name="Culley D."/>
            <person name="Crous P.W."/>
            <person name="Fauchery L."/>
            <person name="Girlanda M."/>
            <person name="Hayes R.D."/>
            <person name="Keri Z."/>
            <person name="LaButti K."/>
            <person name="Lipzen A."/>
            <person name="Lombard V."/>
            <person name="Magnuson J."/>
            <person name="Maillard F."/>
            <person name="Murat C."/>
            <person name="Nolan M."/>
            <person name="Ohm R.A."/>
            <person name="Pangilinan J."/>
            <person name="Pereira M.F."/>
            <person name="Perotto S."/>
            <person name="Peter M."/>
            <person name="Pfister S."/>
            <person name="Riley R."/>
            <person name="Sitrit Y."/>
            <person name="Stielow J.B."/>
            <person name="Szollosi G."/>
            <person name="Zifcakova L."/>
            <person name="Stursova M."/>
            <person name="Spatafora J.W."/>
            <person name="Tedersoo L."/>
            <person name="Vaario L.M."/>
            <person name="Yamada A."/>
            <person name="Yan M."/>
            <person name="Wang P."/>
            <person name="Xu J."/>
            <person name="Bruns T."/>
            <person name="Baldrian P."/>
            <person name="Vilgalys R."/>
            <person name="Dunand C."/>
            <person name="Henrissat B."/>
            <person name="Grigoriev I.V."/>
            <person name="Hibbett D."/>
            <person name="Nagy L.G."/>
            <person name="Martin F.M."/>
        </authorList>
    </citation>
    <scope>NUCLEOTIDE SEQUENCE</scope>
    <source>
        <strain evidence="2">Prilba</strain>
    </source>
</reference>
<protein>
    <submittedName>
        <fullName evidence="2">Uncharacterized protein</fullName>
    </submittedName>
</protein>
<feature type="region of interest" description="Disordered" evidence="1">
    <location>
        <begin position="1"/>
        <end position="186"/>
    </location>
</feature>
<feature type="compositionally biased region" description="Basic and acidic residues" evidence="1">
    <location>
        <begin position="145"/>
        <end position="158"/>
    </location>
</feature>
<gene>
    <name evidence="2" type="ORF">DFH94DRAFT_857003</name>
</gene>
<feature type="compositionally biased region" description="Basic residues" evidence="1">
    <location>
        <begin position="175"/>
        <end position="184"/>
    </location>
</feature>
<evidence type="ECO:0000256" key="1">
    <source>
        <dbReference type="SAM" id="MobiDB-lite"/>
    </source>
</evidence>
<evidence type="ECO:0000313" key="3">
    <source>
        <dbReference type="Proteomes" id="UP000759537"/>
    </source>
</evidence>
<dbReference type="Proteomes" id="UP000759537">
    <property type="component" value="Unassembled WGS sequence"/>
</dbReference>
<dbReference type="AlphaFoldDB" id="A0A9P5JXC8"/>
<feature type="compositionally biased region" description="Low complexity" evidence="1">
    <location>
        <begin position="78"/>
        <end position="88"/>
    </location>
</feature>
<sequence length="263" mass="28166">MNDSLSQGPTDHKQLHPCPPTHNTRPASPFFRHRPLGRAPSPPTWACYEQIPARSDLLGSSDSDSDSGEAADEDSLSDVDSSSSSSSSGEDDEEHEDVPGDAEADADVQAAKAEAEAEAAGLMDVESDKDDVTASARSHHPSAGDPEKRDKGKQRADDPPNTVTGGGKSVPVAHSRSRRPRGRRPPVSVLRPILTIQRSQGFVWNQDLFVPPYIKDRYVASTSPPTSTGPFSACASTSTSLGDYEIEVVEIRVRDGELDDIIP</sequence>
<name>A0A9P5JXC8_9AGAM</name>
<feature type="compositionally biased region" description="Acidic residues" evidence="1">
    <location>
        <begin position="63"/>
        <end position="77"/>
    </location>
</feature>
<proteinExistence type="predicted"/>
<comment type="caution">
    <text evidence="2">The sequence shown here is derived from an EMBL/GenBank/DDBJ whole genome shotgun (WGS) entry which is preliminary data.</text>
</comment>
<accession>A0A9P5JXC8</accession>
<dbReference type="OrthoDB" id="3251353at2759"/>